<organism evidence="1 2">
    <name type="scientific">Candidatus Methylumidiphilus alinenensis</name>
    <dbReference type="NCBI Taxonomy" id="2202197"/>
    <lineage>
        <taxon>Bacteria</taxon>
        <taxon>Pseudomonadati</taxon>
        <taxon>Pseudomonadota</taxon>
        <taxon>Gammaproteobacteria</taxon>
        <taxon>Methylococcales</taxon>
        <taxon>Candidatus Methylumidiphilus</taxon>
    </lineage>
</organism>
<dbReference type="Gene3D" id="6.10.250.330">
    <property type="match status" value="1"/>
</dbReference>
<comment type="caution">
    <text evidence="1">The sequence shown here is derived from an EMBL/GenBank/DDBJ whole genome shotgun (WGS) entry which is preliminary data.</text>
</comment>
<name>A0A2W4QH24_9GAMM</name>
<accession>A0A2W4QH24</accession>
<evidence type="ECO:0000313" key="2">
    <source>
        <dbReference type="Proteomes" id="UP000249396"/>
    </source>
</evidence>
<dbReference type="Proteomes" id="UP000249396">
    <property type="component" value="Unassembled WGS sequence"/>
</dbReference>
<sequence>MIPDASIQYVSDANGIPVGVIVPIELWREIEAEQETAYLLKSPAMKKRLFEAKNRQEGISIEEARAKLGI</sequence>
<gene>
    <name evidence="1" type="ORF">DM484_29165</name>
</gene>
<proteinExistence type="predicted"/>
<dbReference type="EMBL" id="QJPH01000570">
    <property type="protein sequence ID" value="PZN69789.1"/>
    <property type="molecule type" value="Genomic_DNA"/>
</dbReference>
<protein>
    <submittedName>
        <fullName evidence="1">Prevent-host-death protein</fullName>
    </submittedName>
</protein>
<evidence type="ECO:0000313" key="1">
    <source>
        <dbReference type="EMBL" id="PZN69789.1"/>
    </source>
</evidence>
<dbReference type="AlphaFoldDB" id="A0A2W4QH24"/>
<reference evidence="1 2" key="1">
    <citation type="journal article" date="2018" name="Aquat. Microb. Ecol.">
        <title>Gammaproteobacterial methanotrophs dominate.</title>
        <authorList>
            <person name="Rissanen A.J."/>
            <person name="Saarenheimo J."/>
            <person name="Tiirola M."/>
            <person name="Peura S."/>
            <person name="Aalto S.L."/>
            <person name="Karvinen A."/>
            <person name="Nykanen H."/>
        </authorList>
    </citation>
    <scope>NUCLEOTIDE SEQUENCE [LARGE SCALE GENOMIC DNA]</scope>
    <source>
        <strain evidence="1">AMbin10</strain>
    </source>
</reference>